<dbReference type="GO" id="GO:0016787">
    <property type="term" value="F:hydrolase activity"/>
    <property type="evidence" value="ECO:0007669"/>
    <property type="project" value="UniProtKB-KW"/>
</dbReference>
<keyword evidence="3" id="KW-1133">Transmembrane helix</keyword>
<dbReference type="SUPFAM" id="SSF63817">
    <property type="entry name" value="Sortase"/>
    <property type="match status" value="1"/>
</dbReference>
<dbReference type="EMBL" id="CAFBOL010000002">
    <property type="protein sequence ID" value="CAB4971549.1"/>
    <property type="molecule type" value="Genomic_DNA"/>
</dbReference>
<keyword evidence="3" id="KW-0472">Membrane</keyword>
<organism evidence="6">
    <name type="scientific">freshwater metagenome</name>
    <dbReference type="NCBI Taxonomy" id="449393"/>
    <lineage>
        <taxon>unclassified sequences</taxon>
        <taxon>metagenomes</taxon>
        <taxon>ecological metagenomes</taxon>
    </lineage>
</organism>
<dbReference type="EMBL" id="CAFBMT010000055">
    <property type="protein sequence ID" value="CAB4961507.1"/>
    <property type="molecule type" value="Genomic_DNA"/>
</dbReference>
<dbReference type="Pfam" id="PF04203">
    <property type="entry name" value="Sortase"/>
    <property type="match status" value="1"/>
</dbReference>
<feature type="compositionally biased region" description="Basic and acidic residues" evidence="2">
    <location>
        <begin position="10"/>
        <end position="19"/>
    </location>
</feature>
<dbReference type="EMBL" id="CAESGF010000020">
    <property type="protein sequence ID" value="CAB4364893.1"/>
    <property type="molecule type" value="Genomic_DNA"/>
</dbReference>
<feature type="transmembrane region" description="Helical" evidence="3">
    <location>
        <begin position="262"/>
        <end position="283"/>
    </location>
</feature>
<dbReference type="EMBL" id="CAEZYF010000026">
    <property type="protein sequence ID" value="CAB4741828.1"/>
    <property type="molecule type" value="Genomic_DNA"/>
</dbReference>
<dbReference type="AlphaFoldDB" id="A0A6J7A9P9"/>
<evidence type="ECO:0000313" key="6">
    <source>
        <dbReference type="EMBL" id="CAB4829515.1"/>
    </source>
</evidence>
<sequence length="318" mass="33525">MTATVTLRRSQAEPADRSARRSARSRSVAERPSVPPLGSKLQLVRSALLLAFVLSFTLLLEMVLISGLQQHASQARAFDGFREQLALGTVAIGPMNEAGTVIALGTPVAYLEIPSIGLHQVIGEGTTSGVLMTGPGHSRDTPLPGQLGTSVVMGRRASFGGPFADIDGLHKGDAITVTTGQGVFLYKVLGVRRDGDPTPPPAAKGSSRITLVTAAGRAFMPEGALRVDADLDGTPVVGPRRLVSAAGLPSQERVMAGDSRTLWVLAFWLQALIILSIGAVWSWHRWGRAQTWVVFLPPLLLVGLAASGEAARLLPNLL</sequence>
<gene>
    <name evidence="5" type="ORF">UFOPK2656_02959</name>
    <name evidence="6" type="ORF">UFOPK3099_01948</name>
    <name evidence="7" type="ORF">UFOPK3651_03547</name>
    <name evidence="8" type="ORF">UFOPK3931_00164</name>
    <name evidence="4" type="ORF">UFOPK4189_02650</name>
</gene>
<feature type="transmembrane region" description="Helical" evidence="3">
    <location>
        <begin position="289"/>
        <end position="308"/>
    </location>
</feature>
<accession>A0A6J7A9P9</accession>
<feature type="region of interest" description="Disordered" evidence="2">
    <location>
        <begin position="1"/>
        <end position="36"/>
    </location>
</feature>
<evidence type="ECO:0000256" key="3">
    <source>
        <dbReference type="SAM" id="Phobius"/>
    </source>
</evidence>
<keyword evidence="1" id="KW-0378">Hydrolase</keyword>
<proteinExistence type="predicted"/>
<evidence type="ECO:0000256" key="1">
    <source>
        <dbReference type="ARBA" id="ARBA00022801"/>
    </source>
</evidence>
<dbReference type="Gene3D" id="2.40.260.10">
    <property type="entry name" value="Sortase"/>
    <property type="match status" value="1"/>
</dbReference>
<reference evidence="6" key="1">
    <citation type="submission" date="2020-05" db="EMBL/GenBank/DDBJ databases">
        <authorList>
            <person name="Chiriac C."/>
            <person name="Salcher M."/>
            <person name="Ghai R."/>
            <person name="Kavagutti S V."/>
        </authorList>
    </citation>
    <scope>NUCLEOTIDE SEQUENCE</scope>
</reference>
<evidence type="ECO:0000313" key="4">
    <source>
        <dbReference type="EMBL" id="CAB4364893.1"/>
    </source>
</evidence>
<dbReference type="CDD" id="cd05830">
    <property type="entry name" value="Sortase_E"/>
    <property type="match status" value="1"/>
</dbReference>
<evidence type="ECO:0000313" key="7">
    <source>
        <dbReference type="EMBL" id="CAB4961507.1"/>
    </source>
</evidence>
<evidence type="ECO:0000256" key="2">
    <source>
        <dbReference type="SAM" id="MobiDB-lite"/>
    </source>
</evidence>
<dbReference type="InterPro" id="IPR042003">
    <property type="entry name" value="Sortase_E"/>
</dbReference>
<dbReference type="InterPro" id="IPR005754">
    <property type="entry name" value="Sortase"/>
</dbReference>
<name>A0A6J7A9P9_9ZZZZ</name>
<evidence type="ECO:0000313" key="5">
    <source>
        <dbReference type="EMBL" id="CAB4741828.1"/>
    </source>
</evidence>
<keyword evidence="3" id="KW-0812">Transmembrane</keyword>
<evidence type="ECO:0000313" key="8">
    <source>
        <dbReference type="EMBL" id="CAB4971549.1"/>
    </source>
</evidence>
<feature type="transmembrane region" description="Helical" evidence="3">
    <location>
        <begin position="47"/>
        <end position="68"/>
    </location>
</feature>
<protein>
    <submittedName>
        <fullName evidence="6">Unannotated protein</fullName>
    </submittedName>
</protein>
<dbReference type="EMBL" id="CAFAAV010000167">
    <property type="protein sequence ID" value="CAB4829515.1"/>
    <property type="molecule type" value="Genomic_DNA"/>
</dbReference>
<dbReference type="InterPro" id="IPR023365">
    <property type="entry name" value="Sortase_dom-sf"/>
</dbReference>